<organism evidence="6 7">
    <name type="scientific">Hymenolepis diminuta</name>
    <name type="common">Rat tapeworm</name>
    <dbReference type="NCBI Taxonomy" id="6216"/>
    <lineage>
        <taxon>Eukaryota</taxon>
        <taxon>Metazoa</taxon>
        <taxon>Spiralia</taxon>
        <taxon>Lophotrochozoa</taxon>
        <taxon>Platyhelminthes</taxon>
        <taxon>Cestoda</taxon>
        <taxon>Eucestoda</taxon>
        <taxon>Cyclophyllidea</taxon>
        <taxon>Hymenolepididae</taxon>
        <taxon>Hymenolepis</taxon>
    </lineage>
</organism>
<feature type="coiled-coil region" evidence="3">
    <location>
        <begin position="347"/>
        <end position="381"/>
    </location>
</feature>
<feature type="compositionally biased region" description="Low complexity" evidence="4">
    <location>
        <begin position="261"/>
        <end position="274"/>
    </location>
</feature>
<feature type="compositionally biased region" description="Basic and acidic residues" evidence="4">
    <location>
        <begin position="275"/>
        <end position="294"/>
    </location>
</feature>
<evidence type="ECO:0000313" key="6">
    <source>
        <dbReference type="EMBL" id="VUZ42855.1"/>
    </source>
</evidence>
<dbReference type="InterPro" id="IPR036028">
    <property type="entry name" value="SH3-like_dom_sf"/>
</dbReference>
<dbReference type="Gene3D" id="2.30.30.40">
    <property type="entry name" value="SH3 Domains"/>
    <property type="match status" value="2"/>
</dbReference>
<evidence type="ECO:0000256" key="4">
    <source>
        <dbReference type="SAM" id="MobiDB-lite"/>
    </source>
</evidence>
<name>A0A564Y6C3_HYMDI</name>
<dbReference type="SUPFAM" id="SSF50044">
    <property type="entry name" value="SH3-domain"/>
    <property type="match status" value="2"/>
</dbReference>
<reference evidence="6 7" key="1">
    <citation type="submission" date="2019-07" db="EMBL/GenBank/DDBJ databases">
        <authorList>
            <person name="Jastrzebski P J."/>
            <person name="Paukszto L."/>
            <person name="Jastrzebski P J."/>
        </authorList>
    </citation>
    <scope>NUCLEOTIDE SEQUENCE [LARGE SCALE GENOMIC DNA]</scope>
    <source>
        <strain evidence="6 7">WMS-il1</strain>
    </source>
</reference>
<feature type="compositionally biased region" description="Basic and acidic residues" evidence="4">
    <location>
        <begin position="67"/>
        <end position="79"/>
    </location>
</feature>
<keyword evidence="7" id="KW-1185">Reference proteome</keyword>
<feature type="domain" description="SH3" evidence="5">
    <location>
        <begin position="121"/>
        <end position="184"/>
    </location>
</feature>
<evidence type="ECO:0000259" key="5">
    <source>
        <dbReference type="PROSITE" id="PS50002"/>
    </source>
</evidence>
<evidence type="ECO:0000256" key="3">
    <source>
        <dbReference type="SAM" id="Coils"/>
    </source>
</evidence>
<feature type="region of interest" description="Disordered" evidence="4">
    <location>
        <begin position="197"/>
        <end position="302"/>
    </location>
</feature>
<gene>
    <name evidence="6" type="ORF">WMSIL1_LOCUS3522</name>
</gene>
<dbReference type="Pfam" id="PF00018">
    <property type="entry name" value="SH3_1"/>
    <property type="match status" value="1"/>
</dbReference>
<evidence type="ECO:0000313" key="7">
    <source>
        <dbReference type="Proteomes" id="UP000321570"/>
    </source>
</evidence>
<dbReference type="CDD" id="cd11873">
    <property type="entry name" value="SH3_CD2AP-like_1"/>
    <property type="match status" value="1"/>
</dbReference>
<dbReference type="InterPro" id="IPR050384">
    <property type="entry name" value="Endophilin_SH3RF"/>
</dbReference>
<feature type="compositionally biased region" description="Polar residues" evidence="4">
    <location>
        <begin position="202"/>
        <end position="225"/>
    </location>
</feature>
<evidence type="ECO:0000256" key="1">
    <source>
        <dbReference type="ARBA" id="ARBA00022443"/>
    </source>
</evidence>
<feature type="domain" description="SH3" evidence="5">
    <location>
        <begin position="1"/>
        <end position="57"/>
    </location>
</feature>
<evidence type="ECO:0000256" key="2">
    <source>
        <dbReference type="PROSITE-ProRule" id="PRU00192"/>
    </source>
</evidence>
<dbReference type="AlphaFoldDB" id="A0A564Y6C3"/>
<feature type="compositionally biased region" description="Low complexity" evidence="4">
    <location>
        <begin position="107"/>
        <end position="120"/>
    </location>
</feature>
<dbReference type="PROSITE" id="PS50002">
    <property type="entry name" value="SH3"/>
    <property type="match status" value="2"/>
</dbReference>
<dbReference type="Pfam" id="PF14604">
    <property type="entry name" value="SH3_9"/>
    <property type="match status" value="1"/>
</dbReference>
<protein>
    <recommendedName>
        <fullName evidence="5">SH3 domain-containing protein</fullName>
    </recommendedName>
</protein>
<dbReference type="Proteomes" id="UP000321570">
    <property type="component" value="Unassembled WGS sequence"/>
</dbReference>
<proteinExistence type="predicted"/>
<dbReference type="SMART" id="SM00326">
    <property type="entry name" value="SH3"/>
    <property type="match status" value="2"/>
</dbReference>
<dbReference type="EMBL" id="CABIJS010000110">
    <property type="protein sequence ID" value="VUZ42855.1"/>
    <property type="molecule type" value="Genomic_DNA"/>
</dbReference>
<accession>A0A564Y6C3</accession>
<sequence>MEVEVEYDYTAEERDELTLKRGDIVTNVSQFEEGWYIGTFNGREGVFPDNFVRIIKSAPGKANQPKSSEKLDSQNDRSRSTPVSSPSSALRGNRTDRVVENGKNQVASPTPTTPATSISTKASDYVKADYPYTQEQPDELELEVNDFIRVLSRDLPEDGWWHGTNLRTNKTGFFPNNFVKMADANDPDFKRIIANLKAKAASSPSPQRTQNGSLSTAKTPQNNPASPHGSRYYDLSGGKSDSRRQHSAPENHNASDRRSQKPSSSANSSSVPRPTDGRPAGRTESTRASSRGDESASATSAVPKKNGAFSSFVLPTSAKVSNDKTRSASLSRVDPNRMSEMSSPRNINDLQRIVNNQQEHLNAIANQLENLGRVIETIRREQHEQAEDVAAKLRDFNAQLSTIKSVQLNDQTGVAKCMKSITERVRSLMLELDELKKAREGDVVVINRIEKVVLDIDSRTMLSGIRLNANGEDYDGQLGDVKDKNDGHNPRDMYSSSRSSKPSTGHR</sequence>
<feature type="compositionally biased region" description="Basic and acidic residues" evidence="4">
    <location>
        <begin position="480"/>
        <end position="491"/>
    </location>
</feature>
<feature type="region of interest" description="Disordered" evidence="4">
    <location>
        <begin position="318"/>
        <end position="343"/>
    </location>
</feature>
<dbReference type="InterPro" id="IPR001452">
    <property type="entry name" value="SH3_domain"/>
</dbReference>
<keyword evidence="1 2" id="KW-0728">SH3 domain</keyword>
<keyword evidence="3" id="KW-0175">Coiled coil</keyword>
<feature type="compositionally biased region" description="Polar residues" evidence="4">
    <location>
        <begin position="494"/>
        <end position="507"/>
    </location>
</feature>
<feature type="region of interest" description="Disordered" evidence="4">
    <location>
        <begin position="58"/>
        <end position="120"/>
    </location>
</feature>
<dbReference type="PRINTS" id="PR00452">
    <property type="entry name" value="SH3DOMAIN"/>
</dbReference>
<dbReference type="PANTHER" id="PTHR14167:SF116">
    <property type="entry name" value="CAP, ISOFORM AC"/>
    <property type="match status" value="1"/>
</dbReference>
<feature type="compositionally biased region" description="Basic and acidic residues" evidence="4">
    <location>
        <begin position="240"/>
        <end position="259"/>
    </location>
</feature>
<dbReference type="PANTHER" id="PTHR14167">
    <property type="entry name" value="SH3 DOMAIN-CONTAINING"/>
    <property type="match status" value="1"/>
</dbReference>
<feature type="region of interest" description="Disordered" evidence="4">
    <location>
        <begin position="473"/>
        <end position="507"/>
    </location>
</feature>